<name>A0AA39WUH5_9PEZI</name>
<feature type="compositionally biased region" description="Basic and acidic residues" evidence="1">
    <location>
        <begin position="377"/>
        <end position="390"/>
    </location>
</feature>
<sequence>MANPCSACQVRAGLLVASLARSLTAVFPRKIEWRAAAGDDHSFWACLDATLAWDWWLVRVQSMPVGMRREERARCCISISKPMTDCIRVAKCADNVSSIGQWVFGGDDSDGGGQTEAAREGGIPWWLGSRKQAIDTMQAIHGWQGFRENDLNRARRDGSGPRNSSLPLISNGFRVTHNLLSPLILSLIAWTLCRSLDIIHHRPRPRRHSPPSGPPSGATRYHKNTITTATTIRKEKGKRPCDDGRDLTTFHHCSRPLSLHSSTFETTTTTQIRHGQPKQAKMGCLSLFYFWRRKNPSSSSPNDEFAPRPHHNSVISTTSGFSAYSDAEKPLLRRSFLSTRNAAAVPNNIDRIASIQPQVNPRFSAYAGPAQVSDIPQLDRGRSLRRKDSDSTWAESPTSTQVSDESTVFGDKVDEKDEKDVDGDNNNDDDDETARKKKEEKEELERLDFLQLM</sequence>
<evidence type="ECO:0000313" key="2">
    <source>
        <dbReference type="EMBL" id="KAK0621854.1"/>
    </source>
</evidence>
<dbReference type="EMBL" id="JAULSR010000004">
    <property type="protein sequence ID" value="KAK0621854.1"/>
    <property type="molecule type" value="Genomic_DNA"/>
</dbReference>
<feature type="region of interest" description="Disordered" evidence="1">
    <location>
        <begin position="365"/>
        <end position="453"/>
    </location>
</feature>
<feature type="compositionally biased region" description="Acidic residues" evidence="1">
    <location>
        <begin position="420"/>
        <end position="432"/>
    </location>
</feature>
<keyword evidence="3" id="KW-1185">Reference proteome</keyword>
<dbReference type="AlphaFoldDB" id="A0AA39WUH5"/>
<feature type="compositionally biased region" description="Basic and acidic residues" evidence="1">
    <location>
        <begin position="433"/>
        <end position="453"/>
    </location>
</feature>
<dbReference type="Proteomes" id="UP001174934">
    <property type="component" value="Unassembled WGS sequence"/>
</dbReference>
<proteinExistence type="predicted"/>
<organism evidence="2 3">
    <name type="scientific">Bombardia bombarda</name>
    <dbReference type="NCBI Taxonomy" id="252184"/>
    <lineage>
        <taxon>Eukaryota</taxon>
        <taxon>Fungi</taxon>
        <taxon>Dikarya</taxon>
        <taxon>Ascomycota</taxon>
        <taxon>Pezizomycotina</taxon>
        <taxon>Sordariomycetes</taxon>
        <taxon>Sordariomycetidae</taxon>
        <taxon>Sordariales</taxon>
        <taxon>Lasiosphaeriaceae</taxon>
        <taxon>Bombardia</taxon>
    </lineage>
</organism>
<feature type="region of interest" description="Disordered" evidence="1">
    <location>
        <begin position="202"/>
        <end position="221"/>
    </location>
</feature>
<feature type="region of interest" description="Disordered" evidence="1">
    <location>
        <begin position="298"/>
        <end position="317"/>
    </location>
</feature>
<gene>
    <name evidence="2" type="ORF">B0T17DRAFT_642138</name>
</gene>
<evidence type="ECO:0000256" key="1">
    <source>
        <dbReference type="SAM" id="MobiDB-lite"/>
    </source>
</evidence>
<feature type="compositionally biased region" description="Polar residues" evidence="1">
    <location>
        <begin position="391"/>
        <end position="406"/>
    </location>
</feature>
<accession>A0AA39WUH5</accession>
<protein>
    <submittedName>
        <fullName evidence="2">Uncharacterized protein</fullName>
    </submittedName>
</protein>
<reference evidence="2" key="1">
    <citation type="submission" date="2023-06" db="EMBL/GenBank/DDBJ databases">
        <title>Genome-scale phylogeny and comparative genomics of the fungal order Sordariales.</title>
        <authorList>
            <consortium name="Lawrence Berkeley National Laboratory"/>
            <person name="Hensen N."/>
            <person name="Bonometti L."/>
            <person name="Westerberg I."/>
            <person name="Brannstrom I.O."/>
            <person name="Guillou S."/>
            <person name="Cros-Aarteil S."/>
            <person name="Calhoun S."/>
            <person name="Haridas S."/>
            <person name="Kuo A."/>
            <person name="Mondo S."/>
            <person name="Pangilinan J."/>
            <person name="Riley R."/>
            <person name="LaButti K."/>
            <person name="Andreopoulos B."/>
            <person name="Lipzen A."/>
            <person name="Chen C."/>
            <person name="Yanf M."/>
            <person name="Daum C."/>
            <person name="Ng V."/>
            <person name="Clum A."/>
            <person name="Steindorff A."/>
            <person name="Ohm R."/>
            <person name="Martin F."/>
            <person name="Silar P."/>
            <person name="Natvig D."/>
            <person name="Lalanne C."/>
            <person name="Gautier V."/>
            <person name="Ament-velasquez S.L."/>
            <person name="Kruys A."/>
            <person name="Hutchinson M.I."/>
            <person name="Powell A.J."/>
            <person name="Barry K."/>
            <person name="Miller A.N."/>
            <person name="Grigoriev I.V."/>
            <person name="Debuchy R."/>
            <person name="Gladieux P."/>
            <person name="Thoren M.H."/>
            <person name="Johannesson H."/>
        </authorList>
    </citation>
    <scope>NUCLEOTIDE SEQUENCE</scope>
    <source>
        <strain evidence="2">SMH3391-2</strain>
    </source>
</reference>
<comment type="caution">
    <text evidence="2">The sequence shown here is derived from an EMBL/GenBank/DDBJ whole genome shotgun (WGS) entry which is preliminary data.</text>
</comment>
<evidence type="ECO:0000313" key="3">
    <source>
        <dbReference type="Proteomes" id="UP001174934"/>
    </source>
</evidence>